<protein>
    <submittedName>
        <fullName evidence="9">MFS transporter</fullName>
    </submittedName>
</protein>
<organism evidence="9 10">
    <name type="scientific">Streptomyces sanglieri</name>
    <dbReference type="NCBI Taxonomy" id="193460"/>
    <lineage>
        <taxon>Bacteria</taxon>
        <taxon>Bacillati</taxon>
        <taxon>Actinomycetota</taxon>
        <taxon>Actinomycetes</taxon>
        <taxon>Kitasatosporales</taxon>
        <taxon>Streptomycetaceae</taxon>
        <taxon>Streptomyces</taxon>
    </lineage>
</organism>
<dbReference type="InterPro" id="IPR011701">
    <property type="entry name" value="MFS"/>
</dbReference>
<dbReference type="PANTHER" id="PTHR42718:SF9">
    <property type="entry name" value="MAJOR FACILITATOR SUPERFAMILY MULTIDRUG TRANSPORTER MFSC"/>
    <property type="match status" value="1"/>
</dbReference>
<evidence type="ECO:0000256" key="1">
    <source>
        <dbReference type="ARBA" id="ARBA00004651"/>
    </source>
</evidence>
<feature type="transmembrane region" description="Helical" evidence="7">
    <location>
        <begin position="322"/>
        <end position="343"/>
    </location>
</feature>
<feature type="transmembrane region" description="Helical" evidence="7">
    <location>
        <begin position="395"/>
        <end position="414"/>
    </location>
</feature>
<feature type="transmembrane region" description="Helical" evidence="7">
    <location>
        <begin position="75"/>
        <end position="96"/>
    </location>
</feature>
<dbReference type="Proteomes" id="UP001596915">
    <property type="component" value="Unassembled WGS sequence"/>
</dbReference>
<gene>
    <name evidence="9" type="ORF">ACFQ2K_45820</name>
</gene>
<dbReference type="SUPFAM" id="SSF103473">
    <property type="entry name" value="MFS general substrate transporter"/>
    <property type="match status" value="1"/>
</dbReference>
<keyword evidence="10" id="KW-1185">Reference proteome</keyword>
<evidence type="ECO:0000256" key="2">
    <source>
        <dbReference type="ARBA" id="ARBA00022448"/>
    </source>
</evidence>
<accession>A0ABW2XA11</accession>
<evidence type="ECO:0000256" key="7">
    <source>
        <dbReference type="SAM" id="Phobius"/>
    </source>
</evidence>
<dbReference type="Pfam" id="PF07690">
    <property type="entry name" value="MFS_1"/>
    <property type="match status" value="1"/>
</dbReference>
<feature type="transmembrane region" description="Helical" evidence="7">
    <location>
        <begin position="355"/>
        <end position="375"/>
    </location>
</feature>
<evidence type="ECO:0000256" key="4">
    <source>
        <dbReference type="ARBA" id="ARBA00022989"/>
    </source>
</evidence>
<dbReference type="InterPro" id="IPR036259">
    <property type="entry name" value="MFS_trans_sf"/>
</dbReference>
<feature type="transmembrane region" description="Helical" evidence="7">
    <location>
        <begin position="288"/>
        <end position="310"/>
    </location>
</feature>
<name>A0ABW2XA11_9ACTN</name>
<keyword evidence="3 7" id="KW-0812">Transmembrane</keyword>
<feature type="transmembrane region" description="Helical" evidence="7">
    <location>
        <begin position="227"/>
        <end position="249"/>
    </location>
</feature>
<reference evidence="10" key="1">
    <citation type="journal article" date="2019" name="Int. J. Syst. Evol. Microbiol.">
        <title>The Global Catalogue of Microorganisms (GCM) 10K type strain sequencing project: providing services to taxonomists for standard genome sequencing and annotation.</title>
        <authorList>
            <consortium name="The Broad Institute Genomics Platform"/>
            <consortium name="The Broad Institute Genome Sequencing Center for Infectious Disease"/>
            <person name="Wu L."/>
            <person name="Ma J."/>
        </authorList>
    </citation>
    <scope>NUCLEOTIDE SEQUENCE [LARGE SCALE GENOMIC DNA]</scope>
    <source>
        <strain evidence="10">JCM 12607</strain>
    </source>
</reference>
<dbReference type="InterPro" id="IPR020846">
    <property type="entry name" value="MFS_dom"/>
</dbReference>
<feature type="transmembrane region" description="Helical" evidence="7">
    <location>
        <begin position="420"/>
        <end position="441"/>
    </location>
</feature>
<feature type="transmembrane region" description="Helical" evidence="7">
    <location>
        <begin position="261"/>
        <end position="282"/>
    </location>
</feature>
<evidence type="ECO:0000256" key="3">
    <source>
        <dbReference type="ARBA" id="ARBA00022692"/>
    </source>
</evidence>
<evidence type="ECO:0000256" key="5">
    <source>
        <dbReference type="ARBA" id="ARBA00023136"/>
    </source>
</evidence>
<dbReference type="Gene3D" id="1.20.1250.20">
    <property type="entry name" value="MFS general substrate transporter like domains"/>
    <property type="match status" value="1"/>
</dbReference>
<feature type="transmembrane region" description="Helical" evidence="7">
    <location>
        <begin position="132"/>
        <end position="151"/>
    </location>
</feature>
<dbReference type="PANTHER" id="PTHR42718">
    <property type="entry name" value="MAJOR FACILITATOR SUPERFAMILY MULTIDRUG TRANSPORTER MFSC"/>
    <property type="match status" value="1"/>
</dbReference>
<keyword evidence="6" id="KW-0046">Antibiotic resistance</keyword>
<feature type="transmembrane region" description="Helical" evidence="7">
    <location>
        <begin position="42"/>
        <end position="63"/>
    </location>
</feature>
<evidence type="ECO:0000259" key="8">
    <source>
        <dbReference type="PROSITE" id="PS50850"/>
    </source>
</evidence>
<feature type="transmembrane region" description="Helical" evidence="7">
    <location>
        <begin position="102"/>
        <end position="120"/>
    </location>
</feature>
<evidence type="ECO:0000313" key="9">
    <source>
        <dbReference type="EMBL" id="MFD0628860.1"/>
    </source>
</evidence>
<feature type="transmembrane region" description="Helical" evidence="7">
    <location>
        <begin position="202"/>
        <end position="221"/>
    </location>
</feature>
<feature type="domain" description="Major facilitator superfamily (MFS) profile" evidence="8">
    <location>
        <begin position="9"/>
        <end position="444"/>
    </location>
</feature>
<comment type="caution">
    <text evidence="9">The sequence shown here is derived from an EMBL/GenBank/DDBJ whole genome shotgun (WGS) entry which is preliminary data.</text>
</comment>
<keyword evidence="2" id="KW-0813">Transport</keyword>
<feature type="transmembrane region" description="Helical" evidence="7">
    <location>
        <begin position="163"/>
        <end position="182"/>
    </location>
</feature>
<dbReference type="Gene3D" id="1.20.1720.10">
    <property type="entry name" value="Multidrug resistance protein D"/>
    <property type="match status" value="1"/>
</dbReference>
<keyword evidence="4 7" id="KW-1133">Transmembrane helix</keyword>
<dbReference type="EMBL" id="JBHTGL010000008">
    <property type="protein sequence ID" value="MFD0628860.1"/>
    <property type="molecule type" value="Genomic_DNA"/>
</dbReference>
<dbReference type="PROSITE" id="PS50850">
    <property type="entry name" value="MFS"/>
    <property type="match status" value="1"/>
</dbReference>
<evidence type="ECO:0000313" key="10">
    <source>
        <dbReference type="Proteomes" id="UP001596915"/>
    </source>
</evidence>
<sequence>MFSRTYAAATSSFAAVMFLTGLAALAVVPTLPTAARDLDGVALFPLVAGCFVAASLLGGVLGGHWADRAGANRPLAAGMVLAVVTLLVSAGSTSIWQLAAGRFVDGVAGGMVAVAINTAIGQAYPERLQPRALALMSACWIIPSLVGPPMAGLVAEWWSWRAVFYGLAVLTALPALAVVALLNGRSWKAAPALSEEKTPRPALTVAVAVSVGAALGQYGVSGWDTRHLLFAVSGLALMVLFASRLLPAGTWRAAHGLPATVLLRGLSSGVFFTLEAFVPLMLVTDRDVAPVVTGLAFTGAAVAWAASSWVQGRLPERTPRHRLVVVGALVQVVAVVIAAVGSLPGVPAVTAASSMVVAAVGMGLLAPSLTVLSLAHAPTGRQGYASSAMQTNQNLGQILVLGVASAVFNAFLSGGSNDHIGYAAAFGLLLLPGILAAVLAARARGA</sequence>
<evidence type="ECO:0000256" key="6">
    <source>
        <dbReference type="ARBA" id="ARBA00023251"/>
    </source>
</evidence>
<proteinExistence type="predicted"/>
<comment type="subcellular location">
    <subcellularLocation>
        <location evidence="1">Cell membrane</location>
        <topology evidence="1">Multi-pass membrane protein</topology>
    </subcellularLocation>
</comment>
<keyword evidence="5 7" id="KW-0472">Membrane</keyword>